<reference evidence="2" key="1">
    <citation type="journal article" date="2010" name="Science">
        <title>Plasticity of animal genome architecture unmasked by rapid evolution of a pelagic tunicate.</title>
        <authorList>
            <person name="Denoeud F."/>
            <person name="Henriet S."/>
            <person name="Mungpakdee S."/>
            <person name="Aury J.M."/>
            <person name="Da Silva C."/>
            <person name="Brinkmann H."/>
            <person name="Mikhaleva J."/>
            <person name="Olsen L.C."/>
            <person name="Jubin C."/>
            <person name="Canestro C."/>
            <person name="Bouquet J.M."/>
            <person name="Danks G."/>
            <person name="Poulain J."/>
            <person name="Campsteijn C."/>
            <person name="Adamski M."/>
            <person name="Cross I."/>
            <person name="Yadetie F."/>
            <person name="Muffato M."/>
            <person name="Louis A."/>
            <person name="Butcher S."/>
            <person name="Tsagkogeorga G."/>
            <person name="Konrad A."/>
            <person name="Singh S."/>
            <person name="Jensen M.F."/>
            <person name="Cong E.H."/>
            <person name="Eikeseth-Otteraa H."/>
            <person name="Noel B."/>
            <person name="Anthouard V."/>
            <person name="Porcel B.M."/>
            <person name="Kachouri-Lafond R."/>
            <person name="Nishino A."/>
            <person name="Ugolini M."/>
            <person name="Chourrout P."/>
            <person name="Nishida H."/>
            <person name="Aasland R."/>
            <person name="Huzurbazar S."/>
            <person name="Westhof E."/>
            <person name="Delsuc F."/>
            <person name="Lehrach H."/>
            <person name="Reinhardt R."/>
            <person name="Weissenbach J."/>
            <person name="Roy S.W."/>
            <person name="Artiguenave F."/>
            <person name="Postlethwait J.H."/>
            <person name="Manak J.R."/>
            <person name="Thompson E.M."/>
            <person name="Jaillon O."/>
            <person name="Du Pasquier L."/>
            <person name="Boudinot P."/>
            <person name="Liberles D.A."/>
            <person name="Volff J.N."/>
            <person name="Philippe H."/>
            <person name="Lenhard B."/>
            <person name="Roest Crollius H."/>
            <person name="Wincker P."/>
            <person name="Chourrout D."/>
        </authorList>
    </citation>
    <scope>NUCLEOTIDE SEQUENCE [LARGE SCALE GENOMIC DNA]</scope>
</reference>
<feature type="compositionally biased region" description="Basic and acidic residues" evidence="1">
    <location>
        <begin position="178"/>
        <end position="214"/>
    </location>
</feature>
<sequence>MCIFEDIEIGMTKSRRTVDQIRRDRFLRRGPGGLLSQKDKENLGYEQESFNETGDSHWSDITASVINDVIMSVTVFILCKEIELNVGKRKSETITAGNSNWEISDEQSTLRNEDTKSPPAKRRSSEAKAAEEIKKEEKEKRERENKEKMAKVNAFHEKWKKEQADIIEHNRKVDEYMAEREEKKAAREERKKIKEEKRAEKLAAKEARAKERFRLQQQMTEEQESTAENEKNDLTEENEETRTIVPENLETYLVEQQIEPSSDEPSNRTYTIEKAPGNNDPKSPGVSRTINSSEISVFSPKENSTPLRSKEVFQEPKRPTRLAKKMDPSVKTQSSEEKSKIKQKEDATNKENEELGHFSEETITLQRSNKSEFQKTISTKAEKKKRGRPKKVKSIPTPEIRESKDDADSYHSDRDTHNLDSPELMIDEEFASTSDEAQELFGTEQQVVEATGTKPEQRKRSLSKELESNSPSECLRKKKGANKEANSKKSSENSGEEKRPESHERHNLSHSSSESELDPGIIEASLGDEDVPVYDDNPPVIDKSNTNVSESDDEIPPRNKTKKGRRKSARFSSAPDQVRTFEPNQEEHLPKSDRKKNAKKVKRRSVVARDDIRHQRCESPDASILLDYVIEQKTPPVGVRRSRRIRLIPGSRPPTNDLTDIQPMLTEDQIKKGDFGFLKEIDLHRQITKKKDKSDPFTMRKYQRMKLYGGFNQEEQHDEIWAEAKLKWELGSIAGADNVVKKENGTTYKFLSSEKKDKWRFGCAPGAKTHLAIHGLEYASFYIKTNFASTSMGLSKGSLLFSKGGKMEESTEKNEYLSFTVLYGEIKLITDKGKSVFKAGESFDILPKTKYYQLMNTRTSTKLTELEWERMTSCDFRAKAAKNSTKDD</sequence>
<evidence type="ECO:0000313" key="2">
    <source>
        <dbReference type="EMBL" id="CBY37937.1"/>
    </source>
</evidence>
<feature type="compositionally biased region" description="Polar residues" evidence="1">
    <location>
        <begin position="258"/>
        <end position="270"/>
    </location>
</feature>
<dbReference type="AlphaFoldDB" id="E4YR45"/>
<dbReference type="EMBL" id="FN655092">
    <property type="protein sequence ID" value="CBY37937.1"/>
    <property type="molecule type" value="Genomic_DNA"/>
</dbReference>
<feature type="region of interest" description="Disordered" evidence="1">
    <location>
        <begin position="178"/>
        <end position="605"/>
    </location>
</feature>
<feature type="compositionally biased region" description="Basic and acidic residues" evidence="1">
    <location>
        <begin position="123"/>
        <end position="149"/>
    </location>
</feature>
<feature type="compositionally biased region" description="Basic and acidic residues" evidence="1">
    <location>
        <begin position="308"/>
        <end position="360"/>
    </location>
</feature>
<gene>
    <name evidence="2" type="ORF">GSOID_T00031433001</name>
</gene>
<proteinExistence type="predicted"/>
<feature type="compositionally biased region" description="Polar residues" evidence="1">
    <location>
        <begin position="286"/>
        <end position="307"/>
    </location>
</feature>
<organism evidence="2">
    <name type="scientific">Oikopleura dioica</name>
    <name type="common">Tunicate</name>
    <dbReference type="NCBI Taxonomy" id="34765"/>
    <lineage>
        <taxon>Eukaryota</taxon>
        <taxon>Metazoa</taxon>
        <taxon>Chordata</taxon>
        <taxon>Tunicata</taxon>
        <taxon>Appendicularia</taxon>
        <taxon>Copelata</taxon>
        <taxon>Oikopleuridae</taxon>
        <taxon>Oikopleura</taxon>
    </lineage>
</organism>
<dbReference type="Proteomes" id="UP000011014">
    <property type="component" value="Unassembled WGS sequence"/>
</dbReference>
<feature type="compositionally biased region" description="Polar residues" evidence="1">
    <location>
        <begin position="100"/>
        <end position="110"/>
    </location>
</feature>
<feature type="compositionally biased region" description="Basic residues" evidence="1">
    <location>
        <begin position="559"/>
        <end position="569"/>
    </location>
</feature>
<feature type="compositionally biased region" description="Basic and acidic residues" evidence="1">
    <location>
        <begin position="399"/>
        <end position="420"/>
    </location>
</feature>
<feature type="compositionally biased region" description="Basic and acidic residues" evidence="1">
    <location>
        <begin position="455"/>
        <end position="467"/>
    </location>
</feature>
<accession>E4YR45</accession>
<feature type="region of interest" description="Disordered" evidence="1">
    <location>
        <begin position="100"/>
        <end position="149"/>
    </location>
</feature>
<feature type="compositionally biased region" description="Basic residues" evidence="1">
    <location>
        <begin position="593"/>
        <end position="605"/>
    </location>
</feature>
<feature type="compositionally biased region" description="Basic and acidic residues" evidence="1">
    <location>
        <begin position="481"/>
        <end position="507"/>
    </location>
</feature>
<protein>
    <submittedName>
        <fullName evidence="2">Uncharacterized protein</fullName>
    </submittedName>
</protein>
<feature type="compositionally biased region" description="Basic residues" evidence="1">
    <location>
        <begin position="382"/>
        <end position="393"/>
    </location>
</feature>
<evidence type="ECO:0000256" key="1">
    <source>
        <dbReference type="SAM" id="MobiDB-lite"/>
    </source>
</evidence>
<name>E4YR45_OIKDI</name>